<feature type="chain" id="PRO_5040205859" evidence="1">
    <location>
        <begin position="25"/>
        <end position="156"/>
    </location>
</feature>
<dbReference type="EMBL" id="CAICTM010000029">
    <property type="protein sequence ID" value="CAB9497984.1"/>
    <property type="molecule type" value="Genomic_DNA"/>
</dbReference>
<feature type="signal peptide" evidence="1">
    <location>
        <begin position="1"/>
        <end position="24"/>
    </location>
</feature>
<dbReference type="AlphaFoldDB" id="A0A9N8DC01"/>
<comment type="caution">
    <text evidence="2">The sequence shown here is derived from an EMBL/GenBank/DDBJ whole genome shotgun (WGS) entry which is preliminary data.</text>
</comment>
<accession>A0A9N8DC01</accession>
<proteinExistence type="predicted"/>
<reference evidence="2" key="1">
    <citation type="submission" date="2020-06" db="EMBL/GenBank/DDBJ databases">
        <authorList>
            <consortium name="Plant Systems Biology data submission"/>
        </authorList>
    </citation>
    <scope>NUCLEOTIDE SEQUENCE</scope>
    <source>
        <strain evidence="2">D6</strain>
    </source>
</reference>
<evidence type="ECO:0000256" key="1">
    <source>
        <dbReference type="SAM" id="SignalP"/>
    </source>
</evidence>
<evidence type="ECO:0000313" key="2">
    <source>
        <dbReference type="EMBL" id="CAB9497984.1"/>
    </source>
</evidence>
<keyword evidence="1" id="KW-0732">Signal</keyword>
<evidence type="ECO:0000313" key="3">
    <source>
        <dbReference type="Proteomes" id="UP001153069"/>
    </source>
</evidence>
<dbReference type="Proteomes" id="UP001153069">
    <property type="component" value="Unassembled WGS sequence"/>
</dbReference>
<dbReference type="OrthoDB" id="10514467at2759"/>
<keyword evidence="3" id="KW-1185">Reference proteome</keyword>
<sequence length="156" mass="17229">MQFFKKSWYLLFMLLALGVKSTLGAFGVAPPIGAKYEKSVGIPVLGKQVFSLQILSDSTAHLVVRGMLILDEIVPYKVTSRGRLNCSLSDKALQCLRKVRASLQEVGYDSVTDTPYVKVRTPLPAAVKIHLKRQNAAEVSDEEKILNIKEEAFSSC</sequence>
<organism evidence="2 3">
    <name type="scientific">Seminavis robusta</name>
    <dbReference type="NCBI Taxonomy" id="568900"/>
    <lineage>
        <taxon>Eukaryota</taxon>
        <taxon>Sar</taxon>
        <taxon>Stramenopiles</taxon>
        <taxon>Ochrophyta</taxon>
        <taxon>Bacillariophyta</taxon>
        <taxon>Bacillariophyceae</taxon>
        <taxon>Bacillariophycidae</taxon>
        <taxon>Naviculales</taxon>
        <taxon>Naviculaceae</taxon>
        <taxon>Seminavis</taxon>
    </lineage>
</organism>
<gene>
    <name evidence="2" type="ORF">SEMRO_29_G019270.1</name>
</gene>
<name>A0A9N8DC01_9STRA</name>
<protein>
    <submittedName>
        <fullName evidence="2">Uncharacterized protein</fullName>
    </submittedName>
</protein>